<proteinExistence type="predicted"/>
<dbReference type="CDD" id="cd04301">
    <property type="entry name" value="NAT_SF"/>
    <property type="match status" value="1"/>
</dbReference>
<dbReference type="Proteomes" id="UP001220962">
    <property type="component" value="Chromosome"/>
</dbReference>
<dbReference type="Gene3D" id="3.40.630.30">
    <property type="match status" value="1"/>
</dbReference>
<accession>A0AAX3N4J0</accession>
<name>A0AAX3N4J0_9BACL</name>
<organism evidence="2 3">
    <name type="scientific">Paenibacillus urinalis</name>
    <dbReference type="NCBI Taxonomy" id="521520"/>
    <lineage>
        <taxon>Bacteria</taxon>
        <taxon>Bacillati</taxon>
        <taxon>Bacillota</taxon>
        <taxon>Bacilli</taxon>
        <taxon>Bacillales</taxon>
        <taxon>Paenibacillaceae</taxon>
        <taxon>Paenibacillus</taxon>
    </lineage>
</organism>
<dbReference type="InterPro" id="IPR016181">
    <property type="entry name" value="Acyl_CoA_acyltransferase"/>
</dbReference>
<dbReference type="RefSeq" id="WP_274359821.1">
    <property type="nucleotide sequence ID" value="NZ_CP118101.1"/>
</dbReference>
<dbReference type="InterPro" id="IPR000182">
    <property type="entry name" value="GNAT_dom"/>
</dbReference>
<gene>
    <name evidence="2" type="ORF">PUW23_10735</name>
</gene>
<dbReference type="EMBL" id="CP118101">
    <property type="protein sequence ID" value="WDH84650.1"/>
    <property type="molecule type" value="Genomic_DNA"/>
</dbReference>
<dbReference type="PANTHER" id="PTHR43415:SF3">
    <property type="entry name" value="GNAT-FAMILY ACETYLTRANSFERASE"/>
    <property type="match status" value="1"/>
</dbReference>
<evidence type="ECO:0000259" key="1">
    <source>
        <dbReference type="PROSITE" id="PS51186"/>
    </source>
</evidence>
<dbReference type="AlphaFoldDB" id="A0AAX3N4J0"/>
<dbReference type="PROSITE" id="PS51186">
    <property type="entry name" value="GNAT"/>
    <property type="match status" value="1"/>
</dbReference>
<reference evidence="2" key="1">
    <citation type="submission" date="2023-02" db="EMBL/GenBank/DDBJ databases">
        <title>Pathogen: clinical or host-associated sample.</title>
        <authorList>
            <person name="Hergert J."/>
            <person name="Casey R."/>
            <person name="Wagner J."/>
            <person name="Young E.L."/>
            <person name="Oakeson K.F."/>
        </authorList>
    </citation>
    <scope>NUCLEOTIDE SEQUENCE</scope>
    <source>
        <strain evidence="2">2022CK-00830</strain>
    </source>
</reference>
<evidence type="ECO:0000313" key="3">
    <source>
        <dbReference type="Proteomes" id="UP001220962"/>
    </source>
</evidence>
<keyword evidence="2" id="KW-0012">Acyltransferase</keyword>
<evidence type="ECO:0000313" key="2">
    <source>
        <dbReference type="EMBL" id="WDH84650.1"/>
    </source>
</evidence>
<dbReference type="Pfam" id="PF00583">
    <property type="entry name" value="Acetyltransf_1"/>
    <property type="match status" value="1"/>
</dbReference>
<dbReference type="PANTHER" id="PTHR43415">
    <property type="entry name" value="SPERMIDINE N(1)-ACETYLTRANSFERASE"/>
    <property type="match status" value="1"/>
</dbReference>
<dbReference type="SUPFAM" id="SSF55729">
    <property type="entry name" value="Acyl-CoA N-acyltransferases (Nat)"/>
    <property type="match status" value="1"/>
</dbReference>
<feature type="domain" description="N-acetyltransferase" evidence="1">
    <location>
        <begin position="4"/>
        <end position="169"/>
    </location>
</feature>
<dbReference type="EC" id="2.3.1.-" evidence="2"/>
<protein>
    <submittedName>
        <fullName evidence="2">GNAT family N-acetyltransferase</fullName>
        <ecNumber evidence="2">2.3.1.-</ecNumber>
    </submittedName>
</protein>
<sequence length="169" mass="19458">MENIQIREVQVQDAEQLLRLNQELDRETKFMLYEPGERNATIESQTKRIKGMLESGHSTLLLAVNAEGNVIGQLGIIGSELQRKKHVVYMIIGILQHYTGQGVGARLFRAMEEWCRLRRIHRIELTVMAHNEAAIALYHKMGFELEGKKRHSLIVDGQYVDELYMAKLV</sequence>
<keyword evidence="2" id="KW-0808">Transferase</keyword>
<dbReference type="GO" id="GO:0016747">
    <property type="term" value="F:acyltransferase activity, transferring groups other than amino-acyl groups"/>
    <property type="evidence" value="ECO:0007669"/>
    <property type="project" value="InterPro"/>
</dbReference>